<dbReference type="InterPro" id="IPR035976">
    <property type="entry name" value="Sushi/SCR/CCP_sf"/>
</dbReference>
<keyword evidence="1" id="KW-1015">Disulfide bond</keyword>
<keyword evidence="3" id="KW-0732">Signal</keyword>
<sequence length="267" mass="29229">MIMSGVYSNFVLFACLLACVSGSELVRNKRQWPYSYGTNDRPYGSCGKPATPIPHGGIKLFPTTDLYDPYDNSCYSCQIGCPSCEPKFYCNDGFEKKGVFHLDCVQNTTTHGYEWEGSIPTCEEIKTSSIFIYATPALVLPGTLMCAVIYAAIRSNRRRNPTTRTASRTGLRSTTVYVTPSSRAPGGRTFNVPRAPFRGPGYSRFDDSNVNVRQDETVSSRYDTEVPAVEAVSSDAPPSYTQALQIETADPASTAINPTTTATLLLQ</sequence>
<dbReference type="InParanoid" id="A0A7M7NSP2"/>
<keyword evidence="2" id="KW-1133">Transmembrane helix</keyword>
<reference evidence="5" key="1">
    <citation type="submission" date="2015-02" db="EMBL/GenBank/DDBJ databases">
        <title>Genome sequencing for Strongylocentrotus purpuratus.</title>
        <authorList>
            <person name="Murali S."/>
            <person name="Liu Y."/>
            <person name="Vee V."/>
            <person name="English A."/>
            <person name="Wang M."/>
            <person name="Skinner E."/>
            <person name="Han Y."/>
            <person name="Muzny D.M."/>
            <person name="Worley K.C."/>
            <person name="Gibbs R.A."/>
        </authorList>
    </citation>
    <scope>NUCLEOTIDE SEQUENCE</scope>
</reference>
<dbReference type="AlphaFoldDB" id="A0A7M7NSP2"/>
<feature type="transmembrane region" description="Helical" evidence="2">
    <location>
        <begin position="130"/>
        <end position="153"/>
    </location>
</feature>
<dbReference type="KEGG" id="spu:583030"/>
<dbReference type="Proteomes" id="UP000007110">
    <property type="component" value="Unassembled WGS sequence"/>
</dbReference>
<proteinExistence type="predicted"/>
<dbReference type="SUPFAM" id="SSF57535">
    <property type="entry name" value="Complement control module/SCR domain"/>
    <property type="match status" value="1"/>
</dbReference>
<accession>A0A7M7NSP2</accession>
<name>A0A7M7NSP2_STRPU</name>
<feature type="chain" id="PRO_5029499863" evidence="3">
    <location>
        <begin position="23"/>
        <end position="267"/>
    </location>
</feature>
<protein>
    <submittedName>
        <fullName evidence="4">Uncharacterized protein</fullName>
    </submittedName>
</protein>
<dbReference type="RefSeq" id="XP_030838836.1">
    <property type="nucleotide sequence ID" value="XM_030982976.1"/>
</dbReference>
<keyword evidence="2" id="KW-0472">Membrane</keyword>
<evidence type="ECO:0000256" key="1">
    <source>
        <dbReference type="ARBA" id="ARBA00023157"/>
    </source>
</evidence>
<evidence type="ECO:0000313" key="5">
    <source>
        <dbReference type="Proteomes" id="UP000007110"/>
    </source>
</evidence>
<evidence type="ECO:0000313" key="4">
    <source>
        <dbReference type="EnsemblMetazoa" id="XP_030838836"/>
    </source>
</evidence>
<dbReference type="GeneID" id="583030"/>
<feature type="signal peptide" evidence="3">
    <location>
        <begin position="1"/>
        <end position="22"/>
    </location>
</feature>
<evidence type="ECO:0000256" key="3">
    <source>
        <dbReference type="SAM" id="SignalP"/>
    </source>
</evidence>
<reference evidence="4" key="2">
    <citation type="submission" date="2021-01" db="UniProtKB">
        <authorList>
            <consortium name="EnsemblMetazoa"/>
        </authorList>
    </citation>
    <scope>IDENTIFICATION</scope>
</reference>
<keyword evidence="2" id="KW-0812">Transmembrane</keyword>
<dbReference type="EnsemblMetazoa" id="XM_030982976">
    <property type="protein sequence ID" value="XP_030838836"/>
    <property type="gene ID" value="LOC583030"/>
</dbReference>
<evidence type="ECO:0000256" key="2">
    <source>
        <dbReference type="SAM" id="Phobius"/>
    </source>
</evidence>
<keyword evidence="5" id="KW-1185">Reference proteome</keyword>
<organism evidence="4 5">
    <name type="scientific">Strongylocentrotus purpuratus</name>
    <name type="common">Purple sea urchin</name>
    <dbReference type="NCBI Taxonomy" id="7668"/>
    <lineage>
        <taxon>Eukaryota</taxon>
        <taxon>Metazoa</taxon>
        <taxon>Echinodermata</taxon>
        <taxon>Eleutherozoa</taxon>
        <taxon>Echinozoa</taxon>
        <taxon>Echinoidea</taxon>
        <taxon>Euechinoidea</taxon>
        <taxon>Echinacea</taxon>
        <taxon>Camarodonta</taxon>
        <taxon>Echinidea</taxon>
        <taxon>Strongylocentrotidae</taxon>
        <taxon>Strongylocentrotus</taxon>
    </lineage>
</organism>